<name>A0A1L3Q3Y1_9EURY</name>
<dbReference type="PANTHER" id="PTHR43193:SF2">
    <property type="entry name" value="POLYFERREDOXIN PROTEIN FWDF"/>
    <property type="match status" value="1"/>
</dbReference>
<gene>
    <name evidence="2" type="ORF">BHR79_08790</name>
    <name evidence="3" type="ORF">EFE40_06485</name>
    <name evidence="4" type="ORF">SAMN04515625_0666</name>
</gene>
<reference evidence="4 6" key="2">
    <citation type="submission" date="2016-10" db="EMBL/GenBank/DDBJ databases">
        <authorList>
            <person name="de Groot N.N."/>
        </authorList>
    </citation>
    <scope>NUCLEOTIDE SEQUENCE [LARGE SCALE GENOMIC DNA]</scope>
    <source>
        <strain evidence="4 6">Z-7982</strain>
    </source>
</reference>
<feature type="domain" description="4Fe-4S ferredoxin-type" evidence="1">
    <location>
        <begin position="203"/>
        <end position="232"/>
    </location>
</feature>
<feature type="domain" description="4Fe-4S ferredoxin-type" evidence="1">
    <location>
        <begin position="242"/>
        <end position="271"/>
    </location>
</feature>
<feature type="domain" description="4Fe-4S ferredoxin-type" evidence="1">
    <location>
        <begin position="310"/>
        <end position="339"/>
    </location>
</feature>
<dbReference type="Proteomes" id="UP000186879">
    <property type="component" value="Chromosome"/>
</dbReference>
<feature type="domain" description="4Fe-4S ferredoxin-type" evidence="1">
    <location>
        <begin position="165"/>
        <end position="195"/>
    </location>
</feature>
<reference evidence="2 5" key="1">
    <citation type="submission" date="2016-10" db="EMBL/GenBank/DDBJ databases">
        <title>Methanohalophilus halophilus.</title>
        <authorList>
            <person name="L'haridon S."/>
        </authorList>
    </citation>
    <scope>NUCLEOTIDE SEQUENCE [LARGE SCALE GENOMIC DNA]</scope>
    <source>
        <strain evidence="2 5">Z-7982</strain>
    </source>
</reference>
<proteinExistence type="predicted"/>
<keyword evidence="5" id="KW-1185">Reference proteome</keyword>
<dbReference type="EMBL" id="CP017921">
    <property type="protein sequence ID" value="APH39565.1"/>
    <property type="molecule type" value="Genomic_DNA"/>
</dbReference>
<dbReference type="Gene3D" id="3.30.70.20">
    <property type="match status" value="5"/>
</dbReference>
<dbReference type="CDD" id="cd10549">
    <property type="entry name" value="MtMvhB_like"/>
    <property type="match status" value="2"/>
</dbReference>
<dbReference type="AlphaFoldDB" id="A0A1L3Q3Y1"/>
<dbReference type="InterPro" id="IPR052977">
    <property type="entry name" value="Polyferredoxin-like_ET"/>
</dbReference>
<dbReference type="STRING" id="2177.BHR79_08790"/>
<dbReference type="SUPFAM" id="SSF46548">
    <property type="entry name" value="alpha-helical ferredoxin"/>
    <property type="match status" value="1"/>
</dbReference>
<dbReference type="InterPro" id="IPR017896">
    <property type="entry name" value="4Fe4S_Fe-S-bd"/>
</dbReference>
<dbReference type="KEGG" id="mhaz:BHR79_08790"/>
<dbReference type="PIRSF" id="PIRSF005658">
    <property type="entry name" value="FwdF"/>
    <property type="match status" value="1"/>
</dbReference>
<dbReference type="InterPro" id="IPR043256">
    <property type="entry name" value="MvhB-like"/>
</dbReference>
<feature type="domain" description="4Fe-4S ferredoxin-type" evidence="1">
    <location>
        <begin position="277"/>
        <end position="308"/>
    </location>
</feature>
<dbReference type="EMBL" id="FNMU01000002">
    <property type="protein sequence ID" value="SDW31066.1"/>
    <property type="molecule type" value="Genomic_DNA"/>
</dbReference>
<dbReference type="PANTHER" id="PTHR43193">
    <property type="match status" value="1"/>
</dbReference>
<evidence type="ECO:0000313" key="7">
    <source>
        <dbReference type="Proteomes" id="UP000267921"/>
    </source>
</evidence>
<evidence type="ECO:0000313" key="6">
    <source>
        <dbReference type="Proteomes" id="UP000198669"/>
    </source>
</evidence>
<dbReference type="SUPFAM" id="SSF54862">
    <property type="entry name" value="4Fe-4S ferredoxins"/>
    <property type="match status" value="2"/>
</dbReference>
<evidence type="ECO:0000313" key="4">
    <source>
        <dbReference type="EMBL" id="SDW31066.1"/>
    </source>
</evidence>
<dbReference type="PROSITE" id="PS00198">
    <property type="entry name" value="4FE4S_FER_1"/>
    <property type="match status" value="4"/>
</dbReference>
<dbReference type="PROSITE" id="PS51379">
    <property type="entry name" value="4FE4S_FER_2"/>
    <property type="match status" value="8"/>
</dbReference>
<dbReference type="InterPro" id="IPR017900">
    <property type="entry name" value="4Fe4S_Fe_S_CS"/>
</dbReference>
<reference evidence="3 7" key="3">
    <citation type="submission" date="2018-10" db="EMBL/GenBank/DDBJ databases">
        <title>Cultivation of a novel Methanohalophilus strain from Kebrit Deep of the Red Sea and a genomic comparison of members of the genus Methanohalophilus.</title>
        <authorList>
            <person name="Guan Y."/>
            <person name="Ngugi D.K."/>
            <person name="Stingl U."/>
        </authorList>
    </citation>
    <scope>NUCLEOTIDE SEQUENCE [LARGE SCALE GENOMIC DNA]</scope>
    <source>
        <strain evidence="3 7">DSM 3094</strain>
    </source>
</reference>
<organism evidence="2 5">
    <name type="scientific">Methanohalophilus halophilus</name>
    <dbReference type="NCBI Taxonomy" id="2177"/>
    <lineage>
        <taxon>Archaea</taxon>
        <taxon>Methanobacteriati</taxon>
        <taxon>Methanobacteriota</taxon>
        <taxon>Stenosarchaea group</taxon>
        <taxon>Methanomicrobia</taxon>
        <taxon>Methanosarcinales</taxon>
        <taxon>Methanosarcinaceae</taxon>
        <taxon>Methanohalophilus</taxon>
    </lineage>
</organism>
<evidence type="ECO:0000313" key="3">
    <source>
        <dbReference type="EMBL" id="RNI09103.1"/>
    </source>
</evidence>
<feature type="domain" description="4Fe-4S ferredoxin-type" evidence="1">
    <location>
        <begin position="78"/>
        <end position="107"/>
    </location>
</feature>
<dbReference type="EMBL" id="RJJG01000004">
    <property type="protein sequence ID" value="RNI09103.1"/>
    <property type="molecule type" value="Genomic_DNA"/>
</dbReference>
<sequence>MSEELEEECAVEQSLSVEKEMDVDGSHIMYRQKTDKGTRTLDYNYKRCIGCGLCVRICPTEALEAGPIHEIATGMDAPAVMLDLDKCTFCSMCANFCPVNAFQMFAEGDFPEDALFPVLEGKATINEKCLPCLLCEATCPEDAIDLEIEMQTKEELAPFKEGEEGEITIDENKCTLCGICARFCDAFMLLEKEPGPLDPMPFEQLLVDEDQCDYCVLCADLCPEDAIEVKGTRRGEAPVIEGSARIDPEKCTVCGWCDIVCPYDAVDITKPFEGELKLIDANINKCDPTGCHACFNVCPSHLWYIPESGQKIAARDDLCTYCGACEKACPDNVMEVRRDSVRHSPIPDTPWSKQWEDAIDALVSGKRKRPDTSRVLEMPEEKVKEHIDIEFPEIDEKLQEKVKEKMERLRPSLKDVKLRRKWEKRKEGTEQISDIEK</sequence>
<evidence type="ECO:0000313" key="2">
    <source>
        <dbReference type="EMBL" id="APH39565.1"/>
    </source>
</evidence>
<accession>A0A1L3Q3Y1</accession>
<evidence type="ECO:0000313" key="5">
    <source>
        <dbReference type="Proteomes" id="UP000186879"/>
    </source>
</evidence>
<dbReference type="RefSeq" id="WP_072561987.1">
    <property type="nucleotide sequence ID" value="NZ_CP017921.1"/>
</dbReference>
<evidence type="ECO:0000259" key="1">
    <source>
        <dbReference type="PROSITE" id="PS51379"/>
    </source>
</evidence>
<dbReference type="Proteomes" id="UP000198669">
    <property type="component" value="Unassembled WGS sequence"/>
</dbReference>
<dbReference type="OrthoDB" id="23833at2157"/>
<dbReference type="Pfam" id="PF13187">
    <property type="entry name" value="Fer4_9"/>
    <property type="match status" value="1"/>
</dbReference>
<feature type="domain" description="4Fe-4S ferredoxin-type" evidence="1">
    <location>
        <begin position="39"/>
        <end position="68"/>
    </location>
</feature>
<dbReference type="GO" id="GO:0016491">
    <property type="term" value="F:oxidoreductase activity"/>
    <property type="evidence" value="ECO:0007669"/>
    <property type="project" value="UniProtKB-ARBA"/>
</dbReference>
<dbReference type="Proteomes" id="UP000267921">
    <property type="component" value="Unassembled WGS sequence"/>
</dbReference>
<dbReference type="Pfam" id="PF12838">
    <property type="entry name" value="Fer4_7"/>
    <property type="match status" value="3"/>
</dbReference>
<feature type="domain" description="4Fe-4S ferredoxin-type" evidence="1">
    <location>
        <begin position="121"/>
        <end position="149"/>
    </location>
</feature>
<protein>
    <submittedName>
        <fullName evidence="3">4Fe-4S dicluster domain-containing protein</fullName>
    </submittedName>
    <submittedName>
        <fullName evidence="2">Ferredoxin</fullName>
    </submittedName>
    <submittedName>
        <fullName evidence="4">Formylmethanofuran dehydrogenase, subunit F</fullName>
    </submittedName>
</protein>
<dbReference type="GeneID" id="30583860"/>